<keyword evidence="4" id="KW-1185">Reference proteome</keyword>
<organism evidence="3 4">
    <name type="scientific">Hevea brasiliensis</name>
    <name type="common">Para rubber tree</name>
    <name type="synonym">Siphonia brasiliensis</name>
    <dbReference type="NCBI Taxonomy" id="3981"/>
    <lineage>
        <taxon>Eukaryota</taxon>
        <taxon>Viridiplantae</taxon>
        <taxon>Streptophyta</taxon>
        <taxon>Embryophyta</taxon>
        <taxon>Tracheophyta</taxon>
        <taxon>Spermatophyta</taxon>
        <taxon>Magnoliopsida</taxon>
        <taxon>eudicotyledons</taxon>
        <taxon>Gunneridae</taxon>
        <taxon>Pentapetalae</taxon>
        <taxon>rosids</taxon>
        <taxon>fabids</taxon>
        <taxon>Malpighiales</taxon>
        <taxon>Euphorbiaceae</taxon>
        <taxon>Crotonoideae</taxon>
        <taxon>Micrandreae</taxon>
        <taxon>Hevea</taxon>
    </lineage>
</organism>
<name>A0ABQ9KSD4_HEVBR</name>
<feature type="region of interest" description="Disordered" evidence="1">
    <location>
        <begin position="135"/>
        <end position="162"/>
    </location>
</feature>
<comment type="caution">
    <text evidence="3">The sequence shown here is derived from an EMBL/GenBank/DDBJ whole genome shotgun (WGS) entry which is preliminary data.</text>
</comment>
<evidence type="ECO:0000256" key="1">
    <source>
        <dbReference type="SAM" id="MobiDB-lite"/>
    </source>
</evidence>
<feature type="compositionally biased region" description="Basic residues" evidence="1">
    <location>
        <begin position="142"/>
        <end position="152"/>
    </location>
</feature>
<evidence type="ECO:0000313" key="3">
    <source>
        <dbReference type="EMBL" id="KAJ9147009.1"/>
    </source>
</evidence>
<proteinExistence type="predicted"/>
<gene>
    <name evidence="3" type="ORF">P3X46_029216</name>
</gene>
<dbReference type="Pfam" id="PF07460">
    <property type="entry name" value="NUMOD3"/>
    <property type="match status" value="1"/>
</dbReference>
<evidence type="ECO:0000313" key="4">
    <source>
        <dbReference type="Proteomes" id="UP001174677"/>
    </source>
</evidence>
<feature type="domain" description="Nuclease associated modular" evidence="2">
    <location>
        <begin position="151"/>
        <end position="171"/>
    </location>
</feature>
<dbReference type="EMBL" id="JARPOI010000016">
    <property type="protein sequence ID" value="KAJ9147009.1"/>
    <property type="molecule type" value="Genomic_DNA"/>
</dbReference>
<dbReference type="Proteomes" id="UP001174677">
    <property type="component" value="Chromosome 16"/>
</dbReference>
<reference evidence="3" key="1">
    <citation type="journal article" date="2023" name="Plant Biotechnol. J.">
        <title>Chromosome-level wild Hevea brasiliensis genome provides new tools for genomic-assisted breeding and valuable loci to elevate rubber yield.</title>
        <authorList>
            <person name="Cheng H."/>
            <person name="Song X."/>
            <person name="Hu Y."/>
            <person name="Wu T."/>
            <person name="Yang Q."/>
            <person name="An Z."/>
            <person name="Feng S."/>
            <person name="Deng Z."/>
            <person name="Wu W."/>
            <person name="Zeng X."/>
            <person name="Tu M."/>
            <person name="Wang X."/>
            <person name="Huang H."/>
        </authorList>
    </citation>
    <scope>NUCLEOTIDE SEQUENCE</scope>
    <source>
        <strain evidence="3">MT/VB/25A 57/8</strain>
    </source>
</reference>
<dbReference type="InterPro" id="IPR003611">
    <property type="entry name" value="NUMOD3"/>
</dbReference>
<evidence type="ECO:0000259" key="2">
    <source>
        <dbReference type="Pfam" id="PF07460"/>
    </source>
</evidence>
<protein>
    <recommendedName>
        <fullName evidence="2">Nuclease associated modular domain-containing protein</fullName>
    </recommendedName>
</protein>
<sequence length="193" mass="22212">MVYPVCSFHLQNCLEGFTQLTFWRLSVTYPSSKHVPNTVFLPTLGYVVEYANFQANMVRSNYQTSVTKRVCPSYASFNSLSRVHHRGALQISVNAEEASSFGKHCRLKLSQDSAETETLNEELLLDNYCDCSKNPSDNNERKKCRKRKHGNKGKVPWNKGRKHTAETRALIKRRTIEALRDPQVKSLMRSRKK</sequence>
<dbReference type="PANTHER" id="PTHR34199:SF1">
    <property type="entry name" value="HISTONE-LYSINE N-METHYLTRANSFERASE, H3 LYSINE-79 SPECIFIC-LIKE PROTEIN"/>
    <property type="match status" value="1"/>
</dbReference>
<accession>A0ABQ9KSD4</accession>
<dbReference type="PANTHER" id="PTHR34199">
    <property type="entry name" value="NUMOD3 MOTIF FAMILY PROTEIN, EXPRESSED"/>
    <property type="match status" value="1"/>
</dbReference>